<feature type="transmembrane region" description="Helical" evidence="8">
    <location>
        <begin position="397"/>
        <end position="418"/>
    </location>
</feature>
<evidence type="ECO:0000256" key="5">
    <source>
        <dbReference type="ARBA" id="ARBA00022989"/>
    </source>
</evidence>
<evidence type="ECO:0000256" key="6">
    <source>
        <dbReference type="ARBA" id="ARBA00023136"/>
    </source>
</evidence>
<evidence type="ECO:0000256" key="7">
    <source>
        <dbReference type="ARBA" id="ARBA00024033"/>
    </source>
</evidence>
<dbReference type="Proteomes" id="UP000677913">
    <property type="component" value="Unassembled WGS sequence"/>
</dbReference>
<keyword evidence="3" id="KW-0808">Transferase</keyword>
<accession>A0A8J7WSI2</accession>
<sequence>MALLRESRQEERQSGQVRGRRAAAGLCALVLAVFAASLITVAHGRLNFDVYRVDLNVYRLGGRAWLDNHALYGQLPLTSNGLDLGFTYPPISAIVMSPLAMVAARTAGILITAITLGLLLSVLALFLRTAGLAEGGRSWRTAALLLPIAALFEPLRTNLAYGQINVVLLALVSFDCLLPATWWGVAGRPVGWPRGVLVGLAAALKLTPAIFVLYFAARRQWRAAATSAVSFVTFTGIGALCAPHDSAQYWTKMVFDTGRIGPLVFAGNQSLNGFLYRTRLTGDAEHNAWLAAAAVIGVIGVIAIFRAARAGRQLLALSLTACLTLLVSPVSWSHHWVWAAPIVLTATLAAYRVGNRWALSIFGGGLVLFLASPQWWFPATENRELHWAWWEQIIGSSYVWAALGALVVAALGYAPSLLPADPR</sequence>
<feature type="transmembrane region" description="Helical" evidence="8">
    <location>
        <begin position="167"/>
        <end position="185"/>
    </location>
</feature>
<feature type="transmembrane region" description="Helical" evidence="8">
    <location>
        <begin position="336"/>
        <end position="351"/>
    </location>
</feature>
<dbReference type="AlphaFoldDB" id="A0A8J7WSI2"/>
<evidence type="ECO:0000256" key="3">
    <source>
        <dbReference type="ARBA" id="ARBA00022679"/>
    </source>
</evidence>
<keyword evidence="5 8" id="KW-1133">Transmembrane helix</keyword>
<feature type="transmembrane region" description="Helical" evidence="8">
    <location>
        <begin position="223"/>
        <end position="240"/>
    </location>
</feature>
<evidence type="ECO:0000256" key="8">
    <source>
        <dbReference type="SAM" id="Phobius"/>
    </source>
</evidence>
<dbReference type="Pfam" id="PF09594">
    <property type="entry name" value="GT87"/>
    <property type="match status" value="1"/>
</dbReference>
<feature type="transmembrane region" description="Helical" evidence="8">
    <location>
        <begin position="288"/>
        <end position="307"/>
    </location>
</feature>
<comment type="similarity">
    <text evidence="7">Belongs to the glycosyltransferase 87 family.</text>
</comment>
<feature type="transmembrane region" description="Helical" evidence="8">
    <location>
        <begin position="197"/>
        <end position="216"/>
    </location>
</feature>
<keyword evidence="10" id="KW-1185">Reference proteome</keyword>
<organism evidence="9 10">
    <name type="scientific">Actinocrinis puniceicyclus</name>
    <dbReference type="NCBI Taxonomy" id="977794"/>
    <lineage>
        <taxon>Bacteria</taxon>
        <taxon>Bacillati</taxon>
        <taxon>Actinomycetota</taxon>
        <taxon>Actinomycetes</taxon>
        <taxon>Catenulisporales</taxon>
        <taxon>Actinospicaceae</taxon>
        <taxon>Actinocrinis</taxon>
    </lineage>
</organism>
<feature type="transmembrane region" description="Helical" evidence="8">
    <location>
        <begin position="109"/>
        <end position="127"/>
    </location>
</feature>
<comment type="subcellular location">
    <subcellularLocation>
        <location evidence="1">Cell membrane</location>
        <topology evidence="1">Multi-pass membrane protein</topology>
    </subcellularLocation>
</comment>
<feature type="transmembrane region" description="Helical" evidence="8">
    <location>
        <begin position="314"/>
        <end position="330"/>
    </location>
</feature>
<reference evidence="9" key="1">
    <citation type="submission" date="2021-04" db="EMBL/GenBank/DDBJ databases">
        <title>Genome based classification of Actinospica acidithermotolerans sp. nov., an actinobacterium isolated from an Indonesian hot spring.</title>
        <authorList>
            <person name="Kusuma A.B."/>
            <person name="Putra K.E."/>
            <person name="Nafisah S."/>
            <person name="Loh J."/>
            <person name="Nouioui I."/>
            <person name="Goodfellow M."/>
        </authorList>
    </citation>
    <scope>NUCLEOTIDE SEQUENCE</scope>
    <source>
        <strain evidence="9">DSM 45618</strain>
    </source>
</reference>
<dbReference type="GO" id="GO:0016758">
    <property type="term" value="F:hexosyltransferase activity"/>
    <property type="evidence" value="ECO:0007669"/>
    <property type="project" value="InterPro"/>
</dbReference>
<dbReference type="RefSeq" id="WP_211469666.1">
    <property type="nucleotide sequence ID" value="NZ_JAGSXH010000077.1"/>
</dbReference>
<evidence type="ECO:0000313" key="9">
    <source>
        <dbReference type="EMBL" id="MBS2965309.1"/>
    </source>
</evidence>
<protein>
    <submittedName>
        <fullName evidence="9">DUF2029 domain-containing protein</fullName>
    </submittedName>
</protein>
<evidence type="ECO:0000256" key="1">
    <source>
        <dbReference type="ARBA" id="ARBA00004651"/>
    </source>
</evidence>
<keyword evidence="4 8" id="KW-0812">Transmembrane</keyword>
<evidence type="ECO:0000256" key="2">
    <source>
        <dbReference type="ARBA" id="ARBA00022475"/>
    </source>
</evidence>
<keyword evidence="2" id="KW-1003">Cell membrane</keyword>
<feature type="transmembrane region" description="Helical" evidence="8">
    <location>
        <begin position="21"/>
        <end position="42"/>
    </location>
</feature>
<feature type="transmembrane region" description="Helical" evidence="8">
    <location>
        <begin position="358"/>
        <end position="377"/>
    </location>
</feature>
<dbReference type="GO" id="GO:0005886">
    <property type="term" value="C:plasma membrane"/>
    <property type="evidence" value="ECO:0007669"/>
    <property type="project" value="UniProtKB-SubCell"/>
</dbReference>
<name>A0A8J7WSI2_9ACTN</name>
<dbReference type="InterPro" id="IPR018584">
    <property type="entry name" value="GT87"/>
</dbReference>
<comment type="caution">
    <text evidence="9">The sequence shown here is derived from an EMBL/GenBank/DDBJ whole genome shotgun (WGS) entry which is preliminary data.</text>
</comment>
<dbReference type="EMBL" id="JAGSXH010000077">
    <property type="protein sequence ID" value="MBS2965309.1"/>
    <property type="molecule type" value="Genomic_DNA"/>
</dbReference>
<keyword evidence="6 8" id="KW-0472">Membrane</keyword>
<evidence type="ECO:0000256" key="4">
    <source>
        <dbReference type="ARBA" id="ARBA00022692"/>
    </source>
</evidence>
<evidence type="ECO:0000313" key="10">
    <source>
        <dbReference type="Proteomes" id="UP000677913"/>
    </source>
</evidence>
<gene>
    <name evidence="9" type="ORF">KGA66_19825</name>
</gene>
<proteinExistence type="inferred from homology"/>